<evidence type="ECO:0000313" key="2">
    <source>
        <dbReference type="EMBL" id="KAL1859560.1"/>
    </source>
</evidence>
<sequence>MDLDHWDFRFGRAWLCFVEDNGQKFLNAFDEYTGEGTNHVSLKFDFKVPKQRTEDIIWYGIQLEATLPNPKQLAKDRRLRPSKVRLTLKPYPGPSRKCKFSIEMETDFDVVAGGTTLGRLIHLLWGTKLLRIKFYYSKLLLDRNLVGCRDWLAQVLHELQAENRITGRLKYRETVLVQESEGQYKSWDTKLLFRDDIYVALACYFTPHRIGNKDYPVAKSSKTELGHLDEERAKLKRGGKDPQGGKRQRLDSLRLGRKTYPYSVDYEFGFVRKDPDAMDFGEVYSEEGGIEKSGSEEGGIEGGGIEEGSIEEGGIEEGGIEESGSEEDDSEEDDSEDDDNEAALSQQNLYQQGGRSVQPGAQFQLGGGALYPQATYSAQQPQPQAGYGDQQAHIDYNSLQQSQPQAGYVDQQPVYFNQPTGYYNPPAVYPDQQASVIYGHPGDPTQQG</sequence>
<feature type="region of interest" description="Disordered" evidence="1">
    <location>
        <begin position="286"/>
        <end position="367"/>
    </location>
</feature>
<protein>
    <recommendedName>
        <fullName evidence="4">Arrestin-like N-terminal domain-containing protein</fullName>
    </recommendedName>
</protein>
<feature type="compositionally biased region" description="Polar residues" evidence="1">
    <location>
        <begin position="343"/>
        <end position="361"/>
    </location>
</feature>
<organism evidence="2 3">
    <name type="scientific">Diaporthe australafricana</name>
    <dbReference type="NCBI Taxonomy" id="127596"/>
    <lineage>
        <taxon>Eukaryota</taxon>
        <taxon>Fungi</taxon>
        <taxon>Dikarya</taxon>
        <taxon>Ascomycota</taxon>
        <taxon>Pezizomycotina</taxon>
        <taxon>Sordariomycetes</taxon>
        <taxon>Sordariomycetidae</taxon>
        <taxon>Diaporthales</taxon>
        <taxon>Diaporthaceae</taxon>
        <taxon>Diaporthe</taxon>
    </lineage>
</organism>
<dbReference type="Proteomes" id="UP001583177">
    <property type="component" value="Unassembled WGS sequence"/>
</dbReference>
<feature type="region of interest" description="Disordered" evidence="1">
    <location>
        <begin position="230"/>
        <end position="252"/>
    </location>
</feature>
<gene>
    <name evidence="2" type="ORF">Daus18300_009561</name>
</gene>
<feature type="compositionally biased region" description="Gly residues" evidence="1">
    <location>
        <begin position="296"/>
        <end position="306"/>
    </location>
</feature>
<reference evidence="2 3" key="1">
    <citation type="journal article" date="2024" name="IMA Fungus">
        <title>IMA Genome - F19 : A genome assembly and annotation guide to empower mycologists, including annotated draft genome sequences of Ceratocystis pirilliformis, Diaporthe australafricana, Fusarium ophioides, Paecilomyces lecythidis, and Sporothrix stenoceras.</title>
        <authorList>
            <person name="Aylward J."/>
            <person name="Wilson A.M."/>
            <person name="Visagie C.M."/>
            <person name="Spraker J."/>
            <person name="Barnes I."/>
            <person name="Buitendag C."/>
            <person name="Ceriani C."/>
            <person name="Del Mar Angel L."/>
            <person name="du Plessis D."/>
            <person name="Fuchs T."/>
            <person name="Gasser K."/>
            <person name="Kramer D."/>
            <person name="Li W."/>
            <person name="Munsamy K."/>
            <person name="Piso A."/>
            <person name="Price J.L."/>
            <person name="Sonnekus B."/>
            <person name="Thomas C."/>
            <person name="van der Nest A."/>
            <person name="van Dijk A."/>
            <person name="van Heerden A."/>
            <person name="van Vuuren N."/>
            <person name="Yilmaz N."/>
            <person name="Duong T.A."/>
            <person name="van der Merwe N.A."/>
            <person name="Wingfield M.J."/>
            <person name="Wingfield B.D."/>
        </authorList>
    </citation>
    <scope>NUCLEOTIDE SEQUENCE [LARGE SCALE GENOMIC DNA]</scope>
    <source>
        <strain evidence="2 3">CMW 18300</strain>
    </source>
</reference>
<dbReference type="EMBL" id="JAWRVE010000098">
    <property type="protein sequence ID" value="KAL1859560.1"/>
    <property type="molecule type" value="Genomic_DNA"/>
</dbReference>
<comment type="caution">
    <text evidence="2">The sequence shown here is derived from an EMBL/GenBank/DDBJ whole genome shotgun (WGS) entry which is preliminary data.</text>
</comment>
<name>A0ABR3WE12_9PEZI</name>
<evidence type="ECO:0000313" key="3">
    <source>
        <dbReference type="Proteomes" id="UP001583177"/>
    </source>
</evidence>
<keyword evidence="3" id="KW-1185">Reference proteome</keyword>
<accession>A0ABR3WE12</accession>
<evidence type="ECO:0000256" key="1">
    <source>
        <dbReference type="SAM" id="MobiDB-lite"/>
    </source>
</evidence>
<proteinExistence type="predicted"/>
<evidence type="ECO:0008006" key="4">
    <source>
        <dbReference type="Google" id="ProtNLM"/>
    </source>
</evidence>
<feature type="compositionally biased region" description="Acidic residues" evidence="1">
    <location>
        <begin position="308"/>
        <end position="341"/>
    </location>
</feature>